<comment type="caution">
    <text evidence="2">The sequence shown here is derived from an EMBL/GenBank/DDBJ whole genome shotgun (WGS) entry which is preliminary data.</text>
</comment>
<name>A0A1M2VDH6_TRAPU</name>
<feature type="region of interest" description="Disordered" evidence="1">
    <location>
        <begin position="1"/>
        <end position="34"/>
    </location>
</feature>
<accession>A0A1M2VDH6</accession>
<sequence length="102" mass="11399">MFLPAGSCLVQPRPKPKTQPQPPRPRAAAPSTEVAHRHAHLYDYKPLAGAQYQTLKCKLIFLHEARKRDSITSYLDDNDDDKLDSTPSQDRTGPGVGEFKVD</sequence>
<evidence type="ECO:0000313" key="3">
    <source>
        <dbReference type="Proteomes" id="UP000184267"/>
    </source>
</evidence>
<organism evidence="2 3">
    <name type="scientific">Trametes pubescens</name>
    <name type="common">White-rot fungus</name>
    <dbReference type="NCBI Taxonomy" id="154538"/>
    <lineage>
        <taxon>Eukaryota</taxon>
        <taxon>Fungi</taxon>
        <taxon>Dikarya</taxon>
        <taxon>Basidiomycota</taxon>
        <taxon>Agaricomycotina</taxon>
        <taxon>Agaricomycetes</taxon>
        <taxon>Polyporales</taxon>
        <taxon>Polyporaceae</taxon>
        <taxon>Trametes</taxon>
    </lineage>
</organism>
<feature type="region of interest" description="Disordered" evidence="1">
    <location>
        <begin position="71"/>
        <end position="102"/>
    </location>
</feature>
<protein>
    <submittedName>
        <fullName evidence="2">Uncharacterized protein</fullName>
    </submittedName>
</protein>
<dbReference type="OrthoDB" id="2758393at2759"/>
<dbReference type="Proteomes" id="UP000184267">
    <property type="component" value="Unassembled WGS sequence"/>
</dbReference>
<evidence type="ECO:0000313" key="2">
    <source>
        <dbReference type="EMBL" id="OJT05701.1"/>
    </source>
</evidence>
<dbReference type="EMBL" id="MNAD01001401">
    <property type="protein sequence ID" value="OJT05701.1"/>
    <property type="molecule type" value="Genomic_DNA"/>
</dbReference>
<reference evidence="2 3" key="1">
    <citation type="submission" date="2016-10" db="EMBL/GenBank/DDBJ databases">
        <title>Genome sequence of the basidiomycete white-rot fungus Trametes pubescens.</title>
        <authorList>
            <person name="Makela M.R."/>
            <person name="Granchi Z."/>
            <person name="Peng M."/>
            <person name="De Vries R.P."/>
            <person name="Grigoriev I."/>
            <person name="Riley R."/>
            <person name="Hilden K."/>
        </authorList>
    </citation>
    <scope>NUCLEOTIDE SEQUENCE [LARGE SCALE GENOMIC DNA]</scope>
    <source>
        <strain evidence="2 3">FBCC735</strain>
    </source>
</reference>
<proteinExistence type="predicted"/>
<evidence type="ECO:0000256" key="1">
    <source>
        <dbReference type="SAM" id="MobiDB-lite"/>
    </source>
</evidence>
<keyword evidence="3" id="KW-1185">Reference proteome</keyword>
<dbReference type="AlphaFoldDB" id="A0A1M2VDH6"/>
<gene>
    <name evidence="2" type="ORF">TRAPUB_3469</name>
</gene>